<gene>
    <name evidence="4" type="ORF">CHRIB12_LOCUS13725</name>
</gene>
<dbReference type="PROSITE" id="PS50181">
    <property type="entry name" value="FBOX"/>
    <property type="match status" value="1"/>
</dbReference>
<name>A0A915ZFK9_9GLOM</name>
<evidence type="ECO:0000259" key="3">
    <source>
        <dbReference type="PROSITE" id="PS50181"/>
    </source>
</evidence>
<dbReference type="Proteomes" id="UP000684084">
    <property type="component" value="Unassembled WGS sequence"/>
</dbReference>
<organism evidence="4 5">
    <name type="scientific">Rhizophagus irregularis</name>
    <dbReference type="NCBI Taxonomy" id="588596"/>
    <lineage>
        <taxon>Eukaryota</taxon>
        <taxon>Fungi</taxon>
        <taxon>Fungi incertae sedis</taxon>
        <taxon>Mucoromycota</taxon>
        <taxon>Glomeromycotina</taxon>
        <taxon>Glomeromycetes</taxon>
        <taxon>Glomerales</taxon>
        <taxon>Glomeraceae</taxon>
        <taxon>Rhizophagus</taxon>
    </lineage>
</organism>
<dbReference type="SUPFAM" id="SSF81383">
    <property type="entry name" value="F-box domain"/>
    <property type="match status" value="1"/>
</dbReference>
<dbReference type="InterPro" id="IPR036047">
    <property type="entry name" value="F-box-like_dom_sf"/>
</dbReference>
<evidence type="ECO:0000313" key="4">
    <source>
        <dbReference type="EMBL" id="CAB5372777.1"/>
    </source>
</evidence>
<feature type="domain" description="F-box" evidence="3">
    <location>
        <begin position="238"/>
        <end position="290"/>
    </location>
</feature>
<dbReference type="OrthoDB" id="2363084at2759"/>
<evidence type="ECO:0000313" key="5">
    <source>
        <dbReference type="Proteomes" id="UP000684084"/>
    </source>
</evidence>
<evidence type="ECO:0000256" key="1">
    <source>
        <dbReference type="SAM" id="MobiDB-lite"/>
    </source>
</evidence>
<accession>A0A915ZFK9</accession>
<dbReference type="CDD" id="cd09917">
    <property type="entry name" value="F-box_SF"/>
    <property type="match status" value="1"/>
</dbReference>
<feature type="transmembrane region" description="Helical" evidence="2">
    <location>
        <begin position="12"/>
        <end position="32"/>
    </location>
</feature>
<dbReference type="VEuPathDB" id="FungiDB:RhiirFUN_020224"/>
<comment type="caution">
    <text evidence="4">The sequence shown here is derived from an EMBL/GenBank/DDBJ whole genome shotgun (WGS) entry which is preliminary data.</text>
</comment>
<dbReference type="AlphaFoldDB" id="A0A915ZFK9"/>
<reference evidence="4" key="1">
    <citation type="submission" date="2020-05" db="EMBL/GenBank/DDBJ databases">
        <authorList>
            <person name="Rincon C."/>
            <person name="Sanders R I."/>
            <person name="Robbins C."/>
            <person name="Chaturvedi A."/>
        </authorList>
    </citation>
    <scope>NUCLEOTIDE SEQUENCE</scope>
    <source>
        <strain evidence="4">CHB12</strain>
    </source>
</reference>
<sequence length="359" mass="42322">MQHLMFLFNPLLYIIFESSLIYFFRYLAVLFIEQVLMALQIYSWYASFPAWNETSFDHIRDFNQPPPPGVDYQQYNVSTRLPIQSSYNNPVSSIYTSQLPYTSQQLYENTSYVDYSMISPRNNETTNDPIVDLSNSDILFQPELYSSSSEYYCDPKSNKLRKRKGKKKKAVVGLNSKIKNQSSNCTINNNKSKRKKKNVPDDGEDQSIVQNKRESVQKFYRGKKSGELKQPLRNETSTCAAMRLPLEILVKIVEYSTAETTLALTLTCQKWYNWLTDEQSVYIDRAWHRSRKNTRPRRRKPKNEVREMIHTIQKMKPKPGWYFECDMCYKKSNVMKWKFGNILVNTCYNCKKMYEVADS</sequence>
<keyword evidence="2" id="KW-0812">Transmembrane</keyword>
<feature type="region of interest" description="Disordered" evidence="1">
    <location>
        <begin position="183"/>
        <end position="205"/>
    </location>
</feature>
<protein>
    <recommendedName>
        <fullName evidence="3">F-box domain-containing protein</fullName>
    </recommendedName>
</protein>
<dbReference type="EMBL" id="CAGKOT010000031">
    <property type="protein sequence ID" value="CAB5372777.1"/>
    <property type="molecule type" value="Genomic_DNA"/>
</dbReference>
<keyword evidence="2" id="KW-0472">Membrane</keyword>
<keyword evidence="2" id="KW-1133">Transmembrane helix</keyword>
<proteinExistence type="predicted"/>
<evidence type="ECO:0000256" key="2">
    <source>
        <dbReference type="SAM" id="Phobius"/>
    </source>
</evidence>
<dbReference type="InterPro" id="IPR001810">
    <property type="entry name" value="F-box_dom"/>
</dbReference>